<feature type="chain" id="PRO_5047290431" evidence="1">
    <location>
        <begin position="27"/>
        <end position="420"/>
    </location>
</feature>
<dbReference type="PANTHER" id="PTHR35339">
    <property type="entry name" value="LINALOOL DEHYDRATASE_ISOMERASE DOMAIN-CONTAINING PROTEIN"/>
    <property type="match status" value="1"/>
</dbReference>
<feature type="domain" description="DUF2264" evidence="2">
    <location>
        <begin position="42"/>
        <end position="400"/>
    </location>
</feature>
<dbReference type="InterPro" id="IPR016624">
    <property type="entry name" value="UCP014753"/>
</dbReference>
<dbReference type="EMBL" id="JAGHKP010000004">
    <property type="protein sequence ID" value="MBO9154975.1"/>
    <property type="molecule type" value="Genomic_DNA"/>
</dbReference>
<dbReference type="PIRSF" id="PIRSF014753">
    <property type="entry name" value="UCP014753"/>
    <property type="match status" value="1"/>
</dbReference>
<dbReference type="Pfam" id="PF10022">
    <property type="entry name" value="DUF2264"/>
    <property type="match status" value="1"/>
</dbReference>
<name>A0ABS3YKN5_9BACT</name>
<proteinExistence type="predicted"/>
<gene>
    <name evidence="3" type="ORF">J7I43_22285</name>
</gene>
<organism evidence="3 4">
    <name type="scientific">Chitinophaga chungangae</name>
    <dbReference type="NCBI Taxonomy" id="2821488"/>
    <lineage>
        <taxon>Bacteria</taxon>
        <taxon>Pseudomonadati</taxon>
        <taxon>Bacteroidota</taxon>
        <taxon>Chitinophagia</taxon>
        <taxon>Chitinophagales</taxon>
        <taxon>Chitinophagaceae</taxon>
        <taxon>Chitinophaga</taxon>
    </lineage>
</organism>
<dbReference type="RefSeq" id="WP_209148085.1">
    <property type="nucleotide sequence ID" value="NZ_JAGHKP010000004.1"/>
</dbReference>
<protein>
    <submittedName>
        <fullName evidence="3">DUF2264 domain-containing protein</fullName>
    </submittedName>
</protein>
<evidence type="ECO:0000313" key="3">
    <source>
        <dbReference type="EMBL" id="MBO9154975.1"/>
    </source>
</evidence>
<evidence type="ECO:0000259" key="2">
    <source>
        <dbReference type="Pfam" id="PF10022"/>
    </source>
</evidence>
<reference evidence="4" key="1">
    <citation type="submission" date="2021-03" db="EMBL/GenBank/DDBJ databases">
        <title>Assistant Professor.</title>
        <authorList>
            <person name="Huq M.A."/>
        </authorList>
    </citation>
    <scope>NUCLEOTIDE SEQUENCE [LARGE SCALE GENOMIC DNA]</scope>
    <source>
        <strain evidence="4">MAH-28</strain>
    </source>
</reference>
<keyword evidence="4" id="KW-1185">Reference proteome</keyword>
<dbReference type="InterPro" id="IPR049349">
    <property type="entry name" value="DUF2264_N"/>
</dbReference>
<feature type="signal peptide" evidence="1">
    <location>
        <begin position="1"/>
        <end position="26"/>
    </location>
</feature>
<accession>A0ABS3YKN5</accession>
<dbReference type="Proteomes" id="UP000679126">
    <property type="component" value="Unassembled WGS sequence"/>
</dbReference>
<comment type="caution">
    <text evidence="3">The sequence shown here is derived from an EMBL/GenBank/DDBJ whole genome shotgun (WGS) entry which is preliminary data.</text>
</comment>
<sequence length="420" mass="47043">MKRRNFLKWTSLFGAVAALPATPVLAAVSAVEKEKTPGPESDRAYWVELMRKMAAPILGNLSKGTLKKNWNMEYAPTWGKRDKTTAHLEGFGRLAAGIAPWLALSDDDTREGKLRKTLRAQMMQSLANCVDPSNPDYMNWDHGGQPIVDAAFLVHGFLRAPQTLWQPLDATTKSRFVKELQSFRRLGNFGNNWTLFAGIIETFLFSINEEYKIERIDEALTKTASWYKGDGMYGDGPAFHYDYYNGFVIQPMYVDILKVMAARNGDYKKQYDTALRRMQRYAAILERQISPEGTYPIVGRSSTYRVGAFQPLAQLALNGELPGEITPAQVRCALTAVMKRQFDFKGTFDKDGWLTLGVIGHQPGVADNYSNSGSMYLASLGLLPLGLPASHPFWSAPFASWTMKKAWNGEPFGIDHAIRN</sequence>
<evidence type="ECO:0000256" key="1">
    <source>
        <dbReference type="SAM" id="SignalP"/>
    </source>
</evidence>
<keyword evidence="1" id="KW-0732">Signal</keyword>
<evidence type="ECO:0000313" key="4">
    <source>
        <dbReference type="Proteomes" id="UP000679126"/>
    </source>
</evidence>
<dbReference type="PANTHER" id="PTHR35339:SF3">
    <property type="entry name" value="DUF2264 DOMAIN-CONTAINING PROTEIN"/>
    <property type="match status" value="1"/>
</dbReference>